<protein>
    <submittedName>
        <fullName evidence="3">AGE family epimerase/isomerase</fullName>
    </submittedName>
</protein>
<keyword evidence="2" id="KW-0413">Isomerase</keyword>
<name>A0ABY7AR16_9ALTE</name>
<evidence type="ECO:0000313" key="4">
    <source>
        <dbReference type="Proteomes" id="UP001163726"/>
    </source>
</evidence>
<dbReference type="PANTHER" id="PTHR15108">
    <property type="entry name" value="N-ACYLGLUCOSAMINE-2-EPIMERASE"/>
    <property type="match status" value="1"/>
</dbReference>
<geneLocation type="plasmid" evidence="3 4">
    <name>pCadTS8_1</name>
</geneLocation>
<proteinExistence type="inferred from homology"/>
<evidence type="ECO:0000256" key="2">
    <source>
        <dbReference type="ARBA" id="ARBA00023235"/>
    </source>
</evidence>
<reference evidence="3" key="1">
    <citation type="submission" date="2022-10" db="EMBL/GenBank/DDBJ databases">
        <title>Catenovulum adriacola sp. nov. isolated in the Harbour of Susak.</title>
        <authorList>
            <person name="Schoch T."/>
            <person name="Reich S.J."/>
            <person name="Stoeferle S."/>
            <person name="Flaiz M."/>
            <person name="Kazda M."/>
            <person name="Riedel C.U."/>
            <person name="Duerre P."/>
        </authorList>
    </citation>
    <scope>NUCLEOTIDE SEQUENCE</scope>
    <source>
        <strain evidence="3">TS8</strain>
        <plasmid evidence="3">pCadTS8_1</plasmid>
    </source>
</reference>
<organism evidence="3 4">
    <name type="scientific">Catenovulum adriaticum</name>
    <dbReference type="NCBI Taxonomy" id="2984846"/>
    <lineage>
        <taxon>Bacteria</taxon>
        <taxon>Pseudomonadati</taxon>
        <taxon>Pseudomonadota</taxon>
        <taxon>Gammaproteobacteria</taxon>
        <taxon>Alteromonadales</taxon>
        <taxon>Alteromonadaceae</taxon>
        <taxon>Catenovulum</taxon>
    </lineage>
</organism>
<dbReference type="InterPro" id="IPR008928">
    <property type="entry name" value="6-hairpin_glycosidase_sf"/>
</dbReference>
<dbReference type="SUPFAM" id="SSF48208">
    <property type="entry name" value="Six-hairpin glycosidases"/>
    <property type="match status" value="1"/>
</dbReference>
<accession>A0ABY7AR16</accession>
<gene>
    <name evidence="3" type="ORF">OLW01_15365</name>
</gene>
<dbReference type="InterPro" id="IPR010819">
    <property type="entry name" value="AGE/CE"/>
</dbReference>
<keyword evidence="3" id="KW-0614">Plasmid</keyword>
<evidence type="ECO:0000256" key="1">
    <source>
        <dbReference type="ARBA" id="ARBA00008558"/>
    </source>
</evidence>
<dbReference type="Pfam" id="PF07221">
    <property type="entry name" value="GlcNAc_2-epim"/>
    <property type="match status" value="1"/>
</dbReference>
<sequence>MPDNNLVKIELSRYINWVKNKAIPFSLAQGFNSETGAFYEHILANGMANKKANMRVRVQARQQFVVCYATDRGWLNDAQIYSDKLNQFLLESGKSPKNEALFAHLVSPEKMLLDDKIDLYDSAFHLLGFAWRYKVFNDNTALDNAQRLVSQLDILFKGHAGGWNEGDYATHWRRQNPHMHLFEAFLALYEATNQAKWLARAAEIYSLFEQVFFDHKDTVLLEFFERDWRPFNGQGGKVVEPGHMLEWVWLLKKYQSFTGSPVDNYCLSLFQNAIELGLNASTGLFHDQITPNGKAISHTHRCWSLTEYLKASIALANDSQIDTDSHIIKSIEAIFKYYVTNETNGLYVDCIGKSGDVIDDKVQTSTLYHLVLAAGEAEKYLTTLD</sequence>
<comment type="similarity">
    <text evidence="1">Belongs to the N-acylglucosamine 2-epimerase family.</text>
</comment>
<dbReference type="EMBL" id="CP109966">
    <property type="protein sequence ID" value="WAJ71717.1"/>
    <property type="molecule type" value="Genomic_DNA"/>
</dbReference>
<dbReference type="Proteomes" id="UP001163726">
    <property type="component" value="Plasmid pCadTS8_1"/>
</dbReference>
<dbReference type="InterPro" id="IPR012341">
    <property type="entry name" value="6hp_glycosidase-like_sf"/>
</dbReference>
<evidence type="ECO:0000313" key="3">
    <source>
        <dbReference type="EMBL" id="WAJ71717.1"/>
    </source>
</evidence>
<dbReference type="RefSeq" id="WP_268076403.1">
    <property type="nucleotide sequence ID" value="NZ_CP109966.1"/>
</dbReference>
<dbReference type="Gene3D" id="1.50.10.10">
    <property type="match status" value="1"/>
</dbReference>
<keyword evidence="4" id="KW-1185">Reference proteome</keyword>